<feature type="transmembrane region" description="Helical" evidence="8">
    <location>
        <begin position="326"/>
        <end position="348"/>
    </location>
</feature>
<evidence type="ECO:0000313" key="9">
    <source>
        <dbReference type="EMBL" id="CAL8080264.1"/>
    </source>
</evidence>
<comment type="caution">
    <text evidence="9">The sequence shown here is derived from an EMBL/GenBank/DDBJ whole genome shotgun (WGS) entry which is preliminary data.</text>
</comment>
<keyword evidence="3 8" id="KW-0812">Transmembrane</keyword>
<evidence type="ECO:0000256" key="7">
    <source>
        <dbReference type="ARBA" id="ARBA00023224"/>
    </source>
</evidence>
<feature type="transmembrane region" description="Helical" evidence="8">
    <location>
        <begin position="403"/>
        <end position="422"/>
    </location>
</feature>
<name>A0ABP1PZZ2_9HEXA</name>
<sequence length="437" mass="49922">MPLPKETSIESKLLNSTPWAFFLPRLLCYWPFTIRTSTSKGIKQVHARHSWNYGIWISLTFLFLNITYLTFYGRIKAIAYFNNKSLIAFDVYCIQIWDTIIMTNEIVMRIYCLLNLNKLQKFWGLIVDLTGNYFELSSSSQSDDVEKGLKSINNWAKRWTLCTSPLIIIHMSCILQPYISGSEIRKDEDAFATVMNVYLEIVMCFQNASVLFLIYFVKIIILGFKAVSSKIEETIRHHIIQREAAVVFSKKKENGSINLKITTEMKSGVEWKPTLDLLNKLEEIVENFNQTFGVNLLVVVVVVMSQVIFSLFFFYSDPRTGASYTWAMSLITPLILCPFTLAALCFSASELNDKCGRILKQMQGIPVSSLSREDQWSIQLTVTRLSGTGMGIYVDRLFQIRTALLTSAVSTFATYFIIIIQMKTSSQSQKMSQPGIS</sequence>
<evidence type="ECO:0000256" key="1">
    <source>
        <dbReference type="ARBA" id="ARBA00004651"/>
    </source>
</evidence>
<keyword evidence="7" id="KW-0807">Transducer</keyword>
<keyword evidence="6" id="KW-0675">Receptor</keyword>
<keyword evidence="2" id="KW-1003">Cell membrane</keyword>
<keyword evidence="4 8" id="KW-1133">Transmembrane helix</keyword>
<dbReference type="EMBL" id="CAXLJM020000014">
    <property type="protein sequence ID" value="CAL8080264.1"/>
    <property type="molecule type" value="Genomic_DNA"/>
</dbReference>
<comment type="subcellular location">
    <subcellularLocation>
        <location evidence="1">Cell membrane</location>
        <topology evidence="1">Multi-pass membrane protein</topology>
    </subcellularLocation>
</comment>
<proteinExistence type="predicted"/>
<dbReference type="PANTHER" id="PTHR21143:SF121">
    <property type="entry name" value="GUSTATORY AND ODORANT RECEPTOR 21A"/>
    <property type="match status" value="1"/>
</dbReference>
<dbReference type="PANTHER" id="PTHR21143">
    <property type="entry name" value="INVERTEBRATE GUSTATORY RECEPTOR"/>
    <property type="match status" value="1"/>
</dbReference>
<evidence type="ECO:0000256" key="4">
    <source>
        <dbReference type="ARBA" id="ARBA00022989"/>
    </source>
</evidence>
<organism evidence="9 10">
    <name type="scientific">Orchesella dallaii</name>
    <dbReference type="NCBI Taxonomy" id="48710"/>
    <lineage>
        <taxon>Eukaryota</taxon>
        <taxon>Metazoa</taxon>
        <taxon>Ecdysozoa</taxon>
        <taxon>Arthropoda</taxon>
        <taxon>Hexapoda</taxon>
        <taxon>Collembola</taxon>
        <taxon>Entomobryomorpha</taxon>
        <taxon>Entomobryoidea</taxon>
        <taxon>Orchesellidae</taxon>
        <taxon>Orchesellinae</taxon>
        <taxon>Orchesella</taxon>
    </lineage>
</organism>
<feature type="transmembrane region" description="Helical" evidence="8">
    <location>
        <begin position="159"/>
        <end position="179"/>
    </location>
</feature>
<protein>
    <recommendedName>
        <fullName evidence="11">Gustatory receptor</fullName>
    </recommendedName>
</protein>
<gene>
    <name evidence="9" type="ORF">ODALV1_LOCUS4593</name>
</gene>
<evidence type="ECO:0000256" key="6">
    <source>
        <dbReference type="ARBA" id="ARBA00023170"/>
    </source>
</evidence>
<evidence type="ECO:0000256" key="3">
    <source>
        <dbReference type="ARBA" id="ARBA00022692"/>
    </source>
</evidence>
<feature type="transmembrane region" description="Helical" evidence="8">
    <location>
        <begin position="199"/>
        <end position="221"/>
    </location>
</feature>
<reference evidence="9 10" key="1">
    <citation type="submission" date="2024-08" db="EMBL/GenBank/DDBJ databases">
        <authorList>
            <person name="Cucini C."/>
            <person name="Frati F."/>
        </authorList>
    </citation>
    <scope>NUCLEOTIDE SEQUENCE [LARGE SCALE GENOMIC DNA]</scope>
</reference>
<evidence type="ECO:0000256" key="8">
    <source>
        <dbReference type="SAM" id="Phobius"/>
    </source>
</evidence>
<dbReference type="Proteomes" id="UP001642540">
    <property type="component" value="Unassembled WGS sequence"/>
</dbReference>
<feature type="transmembrane region" description="Helical" evidence="8">
    <location>
        <begin position="53"/>
        <end position="71"/>
    </location>
</feature>
<dbReference type="Pfam" id="PF08395">
    <property type="entry name" value="7tm_7"/>
    <property type="match status" value="1"/>
</dbReference>
<evidence type="ECO:0000313" key="10">
    <source>
        <dbReference type="Proteomes" id="UP001642540"/>
    </source>
</evidence>
<keyword evidence="5 8" id="KW-0472">Membrane</keyword>
<feature type="transmembrane region" description="Helical" evidence="8">
    <location>
        <begin position="292"/>
        <end position="314"/>
    </location>
</feature>
<evidence type="ECO:0008006" key="11">
    <source>
        <dbReference type="Google" id="ProtNLM"/>
    </source>
</evidence>
<keyword evidence="10" id="KW-1185">Reference proteome</keyword>
<dbReference type="InterPro" id="IPR013604">
    <property type="entry name" value="7TM_chemorcpt"/>
</dbReference>
<evidence type="ECO:0000256" key="2">
    <source>
        <dbReference type="ARBA" id="ARBA00022475"/>
    </source>
</evidence>
<accession>A0ABP1PZZ2</accession>
<evidence type="ECO:0000256" key="5">
    <source>
        <dbReference type="ARBA" id="ARBA00023136"/>
    </source>
</evidence>